<dbReference type="Gene3D" id="3.10.450.50">
    <property type="match status" value="1"/>
</dbReference>
<name>A0A1H8Q5G3_9ACTN</name>
<proteinExistence type="predicted"/>
<dbReference type="SUPFAM" id="SSF54427">
    <property type="entry name" value="NTF2-like"/>
    <property type="match status" value="1"/>
</dbReference>
<dbReference type="EMBL" id="FOEE01000001">
    <property type="protein sequence ID" value="SEO49460.1"/>
    <property type="molecule type" value="Genomic_DNA"/>
</dbReference>
<organism evidence="2 3">
    <name type="scientific">Trujillonella endophytica</name>
    <dbReference type="NCBI Taxonomy" id="673521"/>
    <lineage>
        <taxon>Bacteria</taxon>
        <taxon>Bacillati</taxon>
        <taxon>Actinomycetota</taxon>
        <taxon>Actinomycetes</taxon>
        <taxon>Geodermatophilales</taxon>
        <taxon>Geodermatophilaceae</taxon>
        <taxon>Trujillonella</taxon>
    </lineage>
</organism>
<dbReference type="STRING" id="673521.SAMN05660991_00583"/>
<evidence type="ECO:0000313" key="2">
    <source>
        <dbReference type="EMBL" id="SEO49460.1"/>
    </source>
</evidence>
<dbReference type="Pfam" id="PF13577">
    <property type="entry name" value="SnoaL_4"/>
    <property type="match status" value="1"/>
</dbReference>
<feature type="domain" description="SnoaL-like" evidence="1">
    <location>
        <begin position="7"/>
        <end position="129"/>
    </location>
</feature>
<protein>
    <submittedName>
        <fullName evidence="2">SnoaL-like domain-containing protein</fullName>
    </submittedName>
</protein>
<evidence type="ECO:0000259" key="1">
    <source>
        <dbReference type="Pfam" id="PF13577"/>
    </source>
</evidence>
<sequence>MALTVEDLLATQEITEALYRVARATDRADPELYAAQFHEDGEDHHGLVGGPVGNIIANLTKATHLVYSQHAISNVLVDLHGDVAHVESCFDAAHQARRDDGSLEDEFIRGRYLDRFERRDGGPWRIARRVVVWDWSRIQPSGESWFDRVRQRPGVEDRFVFGRRDRTDMVYDFELPAELRDRAGEGSR</sequence>
<reference evidence="3" key="1">
    <citation type="submission" date="2016-10" db="EMBL/GenBank/DDBJ databases">
        <authorList>
            <person name="Varghese N."/>
            <person name="Submissions S."/>
        </authorList>
    </citation>
    <scope>NUCLEOTIDE SEQUENCE [LARGE SCALE GENOMIC DNA]</scope>
    <source>
        <strain evidence="3">DSM 45413</strain>
    </source>
</reference>
<accession>A0A1H8Q5G3</accession>
<dbReference type="InterPro" id="IPR037401">
    <property type="entry name" value="SnoaL-like"/>
</dbReference>
<evidence type="ECO:0000313" key="3">
    <source>
        <dbReference type="Proteomes" id="UP000198960"/>
    </source>
</evidence>
<dbReference type="RefSeq" id="WP_091939825.1">
    <property type="nucleotide sequence ID" value="NZ_FOEE01000001.1"/>
</dbReference>
<gene>
    <name evidence="2" type="ORF">SAMN05660991_00583</name>
</gene>
<dbReference type="AlphaFoldDB" id="A0A1H8Q5G3"/>
<dbReference type="Proteomes" id="UP000198960">
    <property type="component" value="Unassembled WGS sequence"/>
</dbReference>
<dbReference type="InterPro" id="IPR032710">
    <property type="entry name" value="NTF2-like_dom_sf"/>
</dbReference>
<keyword evidence="3" id="KW-1185">Reference proteome</keyword>
<dbReference type="OrthoDB" id="1492465at2"/>